<feature type="transmembrane region" description="Helical" evidence="1">
    <location>
        <begin position="117"/>
        <end position="142"/>
    </location>
</feature>
<gene>
    <name evidence="2" type="ORF">PFISCL1PPCAC_14180</name>
</gene>
<dbReference type="AlphaFoldDB" id="A0AAV5VWZ0"/>
<evidence type="ECO:0008006" key="4">
    <source>
        <dbReference type="Google" id="ProtNLM"/>
    </source>
</evidence>
<dbReference type="InterPro" id="IPR052860">
    <property type="entry name" value="NRL-GPCR1"/>
</dbReference>
<dbReference type="EMBL" id="BTSY01000004">
    <property type="protein sequence ID" value="GMT22883.1"/>
    <property type="molecule type" value="Genomic_DNA"/>
</dbReference>
<evidence type="ECO:0000313" key="3">
    <source>
        <dbReference type="Proteomes" id="UP001432322"/>
    </source>
</evidence>
<comment type="caution">
    <text evidence="2">The sequence shown here is derived from an EMBL/GenBank/DDBJ whole genome shotgun (WGS) entry which is preliminary data.</text>
</comment>
<protein>
    <recommendedName>
        <fullName evidence="4">G protein-coupled receptor</fullName>
    </recommendedName>
</protein>
<keyword evidence="1" id="KW-1133">Transmembrane helix</keyword>
<feature type="non-terminal residue" evidence="2">
    <location>
        <position position="235"/>
    </location>
</feature>
<dbReference type="Proteomes" id="UP001432322">
    <property type="component" value="Unassembled WGS sequence"/>
</dbReference>
<evidence type="ECO:0000256" key="1">
    <source>
        <dbReference type="SAM" id="Phobius"/>
    </source>
</evidence>
<sequence length="235" mass="25923">MELARLATWCELAVSVLAIPLVLLLLYALLTSSLNRVCKVVLVMNGLGLLFLATSHCSVAVYRLITSGEWKARDIVTNVPLFTHQFAYMSCTVSLLLITIERMVIGLKPGLYVKKRVAPCAMVGICVIFEVVVALPIALLLQDGPTIGSDKLYRTSETSQKFAIGLVAMLDAIALMCCTATAFIDPILLLSRHRLLERRVRVLFRMDIREISPAIVRDPVTVSDVYFEGLKNGLN</sequence>
<feature type="transmembrane region" description="Helical" evidence="1">
    <location>
        <begin position="162"/>
        <end position="190"/>
    </location>
</feature>
<keyword evidence="1" id="KW-0812">Transmembrane</keyword>
<evidence type="ECO:0000313" key="2">
    <source>
        <dbReference type="EMBL" id="GMT22883.1"/>
    </source>
</evidence>
<dbReference type="PANTHER" id="PTHR47521:SF7">
    <property type="entry name" value="SERPENTINE RECEPTOR CLASS EPSILON-6"/>
    <property type="match status" value="1"/>
</dbReference>
<reference evidence="2" key="1">
    <citation type="submission" date="2023-10" db="EMBL/GenBank/DDBJ databases">
        <title>Genome assembly of Pristionchus species.</title>
        <authorList>
            <person name="Yoshida K."/>
            <person name="Sommer R.J."/>
        </authorList>
    </citation>
    <scope>NUCLEOTIDE SEQUENCE</scope>
    <source>
        <strain evidence="2">RS5133</strain>
    </source>
</reference>
<keyword evidence="3" id="KW-1185">Reference proteome</keyword>
<feature type="transmembrane region" description="Helical" evidence="1">
    <location>
        <begin position="85"/>
        <end position="105"/>
    </location>
</feature>
<name>A0AAV5VWZ0_9BILA</name>
<organism evidence="2 3">
    <name type="scientific">Pristionchus fissidentatus</name>
    <dbReference type="NCBI Taxonomy" id="1538716"/>
    <lineage>
        <taxon>Eukaryota</taxon>
        <taxon>Metazoa</taxon>
        <taxon>Ecdysozoa</taxon>
        <taxon>Nematoda</taxon>
        <taxon>Chromadorea</taxon>
        <taxon>Rhabditida</taxon>
        <taxon>Rhabditina</taxon>
        <taxon>Diplogasteromorpha</taxon>
        <taxon>Diplogasteroidea</taxon>
        <taxon>Neodiplogasteridae</taxon>
        <taxon>Pristionchus</taxon>
    </lineage>
</organism>
<accession>A0AAV5VWZ0</accession>
<feature type="transmembrane region" description="Helical" evidence="1">
    <location>
        <begin position="42"/>
        <end position="65"/>
    </location>
</feature>
<feature type="transmembrane region" description="Helical" evidence="1">
    <location>
        <begin position="6"/>
        <end position="30"/>
    </location>
</feature>
<dbReference type="PANTHER" id="PTHR47521">
    <property type="entry name" value="SERPENTINE RECEPTOR, CLASS E (EPSILON)-RELATED"/>
    <property type="match status" value="1"/>
</dbReference>
<proteinExistence type="predicted"/>
<keyword evidence="1" id="KW-0472">Membrane</keyword>